<name>A0A182RBI0_ANOFN</name>
<proteinExistence type="predicted"/>
<organism evidence="2">
    <name type="scientific">Anopheles funestus</name>
    <name type="common">African malaria mosquito</name>
    <dbReference type="NCBI Taxonomy" id="62324"/>
    <lineage>
        <taxon>Eukaryota</taxon>
        <taxon>Metazoa</taxon>
        <taxon>Ecdysozoa</taxon>
        <taxon>Arthropoda</taxon>
        <taxon>Hexapoda</taxon>
        <taxon>Insecta</taxon>
        <taxon>Pterygota</taxon>
        <taxon>Neoptera</taxon>
        <taxon>Endopterygota</taxon>
        <taxon>Diptera</taxon>
        <taxon>Nematocera</taxon>
        <taxon>Culicoidea</taxon>
        <taxon>Culicidae</taxon>
        <taxon>Anophelinae</taxon>
        <taxon>Anopheles</taxon>
    </lineage>
</organism>
<feature type="signal peptide" evidence="1">
    <location>
        <begin position="1"/>
        <end position="23"/>
    </location>
</feature>
<evidence type="ECO:0000256" key="1">
    <source>
        <dbReference type="SAM" id="SignalP"/>
    </source>
</evidence>
<dbReference type="VEuPathDB" id="VectorBase:AFUN003544"/>
<protein>
    <submittedName>
        <fullName evidence="2">Uncharacterized protein</fullName>
    </submittedName>
</protein>
<sequence length="384" mass="44253">MVLYRFVVGCLLLLAVTETKVTGTYFEVAPSAYCPIPLNVVDEKSVVRADLHATCNQRRQEGEEKIKQAFEAIRTHIMKQVDATDPIRDEMNKFTAGLPDLLHTPMLKHSYSELEELRTRVLIAAIEAGRTSEALTQYLILAAWDRLQDIVDRIYQNTRRHPQHIENLLGFIRALPARQERLEFYRYLKKRMVEQKDYESYLGAMFAQDARSVVFDADGKTALDDSDVAALYTTMIDGAVGFFRNALLTGAKRLDLILLDRNYPELFDMLFEKMFNLTATDMGKWNSWKMMEALCAVDRPMSKVRMFQKTGYLLVNQFKWPKQNEFYAPMLAGYFDSCLPEIKAEPTTKDLINEVQNIFTKFKPRANYQSILKMMGKDVHAFAG</sequence>
<feature type="chain" id="PRO_5008134193" evidence="1">
    <location>
        <begin position="24"/>
        <end position="384"/>
    </location>
</feature>
<reference evidence="2" key="1">
    <citation type="submission" date="2020-05" db="UniProtKB">
        <authorList>
            <consortium name="EnsemblMetazoa"/>
        </authorList>
    </citation>
    <scope>IDENTIFICATION</scope>
    <source>
        <strain evidence="2">FUMOZ</strain>
    </source>
</reference>
<evidence type="ECO:0000313" key="2">
    <source>
        <dbReference type="EnsemblMetazoa" id="AFUN003544-PA"/>
    </source>
</evidence>
<dbReference type="AlphaFoldDB" id="A0A182RBI0"/>
<dbReference type="VEuPathDB" id="VectorBase:AFUN2_008553"/>
<keyword evidence="1" id="KW-0732">Signal</keyword>
<dbReference type="EnsemblMetazoa" id="AFUN003544-RA">
    <property type="protein sequence ID" value="AFUN003544-PA"/>
    <property type="gene ID" value="AFUN003544"/>
</dbReference>
<accession>A0A182RBI0</accession>